<feature type="transmembrane region" description="Helical" evidence="26">
    <location>
        <begin position="97"/>
        <end position="116"/>
    </location>
</feature>
<comment type="subunit">
    <text evidence="21">Interacts with TASL; leading to TASL recruitment to endolysosome.</text>
</comment>
<dbReference type="GO" id="GO:0006857">
    <property type="term" value="P:oligopeptide transport"/>
    <property type="evidence" value="ECO:0007669"/>
    <property type="project" value="InterPro"/>
</dbReference>
<evidence type="ECO:0000256" key="23">
    <source>
        <dbReference type="ARBA" id="ARBA00083776"/>
    </source>
</evidence>
<evidence type="ECO:0000256" key="24">
    <source>
        <dbReference type="RuleBase" id="RU003755"/>
    </source>
</evidence>
<keyword evidence="4 24" id="KW-0813">Transport</keyword>
<evidence type="ECO:0000256" key="26">
    <source>
        <dbReference type="SAM" id="Phobius"/>
    </source>
</evidence>
<keyword evidence="14 26" id="KW-0472">Membrane</keyword>
<feature type="transmembrane region" description="Helical" evidence="26">
    <location>
        <begin position="66"/>
        <end position="88"/>
    </location>
</feature>
<feature type="transmembrane region" description="Helical" evidence="26">
    <location>
        <begin position="386"/>
        <end position="403"/>
    </location>
</feature>
<evidence type="ECO:0000256" key="12">
    <source>
        <dbReference type="ARBA" id="ARBA00022927"/>
    </source>
</evidence>
<evidence type="ECO:0000256" key="3">
    <source>
        <dbReference type="ARBA" id="ARBA00005982"/>
    </source>
</evidence>
<proteinExistence type="inferred from homology"/>
<evidence type="ECO:0000256" key="10">
    <source>
        <dbReference type="ARBA" id="ARBA00022856"/>
    </source>
</evidence>
<dbReference type="GO" id="GO:0005290">
    <property type="term" value="F:L-histidine transmembrane transporter activity"/>
    <property type="evidence" value="ECO:0007669"/>
    <property type="project" value="UniProtKB-ARBA"/>
</dbReference>
<dbReference type="SUPFAM" id="SSF103473">
    <property type="entry name" value="MFS general substrate transporter"/>
    <property type="match status" value="1"/>
</dbReference>
<gene>
    <name evidence="27" type="ORF">QTO34_011801</name>
</gene>
<keyword evidence="28" id="KW-1185">Reference proteome</keyword>
<keyword evidence="11" id="KW-0391">Immunity</keyword>
<evidence type="ECO:0000256" key="2">
    <source>
        <dbReference type="ARBA" id="ARBA00004520"/>
    </source>
</evidence>
<evidence type="ECO:0000256" key="13">
    <source>
        <dbReference type="ARBA" id="ARBA00022989"/>
    </source>
</evidence>
<dbReference type="GO" id="GO:0015293">
    <property type="term" value="F:symporter activity"/>
    <property type="evidence" value="ECO:0007669"/>
    <property type="project" value="UniProtKB-KW"/>
</dbReference>
<dbReference type="Pfam" id="PF00854">
    <property type="entry name" value="PTR2"/>
    <property type="match status" value="2"/>
</dbReference>
<comment type="catalytic activity">
    <reaction evidence="18">
        <text>carnosine(out) + n H(+)(out) = carnosine(in) + n H(+)(in)</text>
        <dbReference type="Rhea" id="RHEA:76383"/>
        <dbReference type="ChEBI" id="CHEBI:15378"/>
        <dbReference type="ChEBI" id="CHEBI:57485"/>
    </reaction>
    <physiologicalReaction direction="left-to-right" evidence="18">
        <dbReference type="Rhea" id="RHEA:76384"/>
    </physiologicalReaction>
</comment>
<organism evidence="27 28">
    <name type="scientific">Cnephaeus nilssonii</name>
    <name type="common">Northern bat</name>
    <name type="synonym">Eptesicus nilssonii</name>
    <dbReference type="NCBI Taxonomy" id="3371016"/>
    <lineage>
        <taxon>Eukaryota</taxon>
        <taxon>Metazoa</taxon>
        <taxon>Chordata</taxon>
        <taxon>Craniata</taxon>
        <taxon>Vertebrata</taxon>
        <taxon>Euteleostomi</taxon>
        <taxon>Mammalia</taxon>
        <taxon>Eutheria</taxon>
        <taxon>Laurasiatheria</taxon>
        <taxon>Chiroptera</taxon>
        <taxon>Yangochiroptera</taxon>
        <taxon>Vespertilionidae</taxon>
        <taxon>Cnephaeus</taxon>
    </lineage>
</organism>
<keyword evidence="10" id="KW-0571">Peptide transport</keyword>
<evidence type="ECO:0000256" key="6">
    <source>
        <dbReference type="ARBA" id="ARBA00022588"/>
    </source>
</evidence>
<comment type="catalytic activity">
    <reaction evidence="19">
        <text>L-histidine(out) + n H(+)(out) = L-histidine(in) + n H(+)(in)</text>
        <dbReference type="Rhea" id="RHEA:76379"/>
        <dbReference type="ChEBI" id="CHEBI:15378"/>
        <dbReference type="ChEBI" id="CHEBI:57595"/>
    </reaction>
    <physiologicalReaction direction="left-to-right" evidence="19">
        <dbReference type="Rhea" id="RHEA:76380"/>
    </physiologicalReaction>
</comment>
<evidence type="ECO:0000256" key="7">
    <source>
        <dbReference type="ARBA" id="ARBA00022692"/>
    </source>
</evidence>
<dbReference type="InterPro" id="IPR036259">
    <property type="entry name" value="MFS_trans_sf"/>
</dbReference>
<name>A0AA40HBT6_CNENI</name>
<dbReference type="GO" id="GO:0005765">
    <property type="term" value="C:lysosomal membrane"/>
    <property type="evidence" value="ECO:0007669"/>
    <property type="project" value="UniProtKB-SubCell"/>
</dbReference>
<comment type="similarity">
    <text evidence="3 24">Belongs to the major facilitator superfamily. Proton-dependent oligopeptide transporter (POT/PTR) (TC 2.A.17) family.</text>
</comment>
<evidence type="ECO:0000256" key="19">
    <source>
        <dbReference type="ARBA" id="ARBA00051485"/>
    </source>
</evidence>
<dbReference type="GO" id="GO:0045087">
    <property type="term" value="P:innate immune response"/>
    <property type="evidence" value="ECO:0007669"/>
    <property type="project" value="UniProtKB-KW"/>
</dbReference>
<dbReference type="FunFam" id="1.20.1250.20:FF:000212">
    <property type="entry name" value="Solute carrier family 15 member 4"/>
    <property type="match status" value="1"/>
</dbReference>
<feature type="transmembrane region" description="Helical" evidence="26">
    <location>
        <begin position="152"/>
        <end position="171"/>
    </location>
</feature>
<dbReference type="PANTHER" id="PTHR11654">
    <property type="entry name" value="OLIGOPEPTIDE TRANSPORTER-RELATED"/>
    <property type="match status" value="1"/>
</dbReference>
<evidence type="ECO:0000256" key="14">
    <source>
        <dbReference type="ARBA" id="ARBA00023136"/>
    </source>
</evidence>
<evidence type="ECO:0000256" key="1">
    <source>
        <dbReference type="ARBA" id="ARBA00004155"/>
    </source>
</evidence>
<evidence type="ECO:0000256" key="20">
    <source>
        <dbReference type="ARBA" id="ARBA00051489"/>
    </source>
</evidence>
<keyword evidence="5" id="KW-0597">Phosphoprotein</keyword>
<sequence>MEGADGSAEERAPLLGARRAAFAGRRLACAAVLLTELLERAAFYGVTGNLVLFLNGSRFGWEGAQASQALLLFMGLTYLVSPFGGWLADARLGRARAILLSLALYLLGMLAFPLLAAPATRAALCGAPHPTRGLNGSAPPCADAPTRYCAPAALGALVVVGLGVGAVKANITPFGADQVKDRGPEATRRFFNWFYWSINLGALLSLGGVAYIQQNVSFVTGYAIPAVCIGVAFLTFLCGLSVFVTKPPDGSAFTDVFKVLAYSCRPRQRPADHGPGGGGSGVFRPPSKHGLFDSCKLSRGGPFTEDTVEDVRALVKVVPVFLALIPYWTVYFSRRERLQGGGGGAEPAPQRCRLSPQMQTTYVLQSLHLRIPEIPSLTATAHTFPAAWLTMFDAVLILLLIPLKDKLVDPVLRRHGLLPSSLKRIAVGMFFVMCSAFAAGILESKRLDLVREGTVNQTIGNVVYFAADLPIWWQLPQYVLIGISEIFASIADPPHTHTGLEFAYSAAPKSMQSAIMGLFFFFSGVGSFVGSGLLALVSTKAIGWMSNHTDFGEDAARAVSVGSAQWLPRNSRRAGGRAGPPAVPLPESGTLAARRPPRPRPGLHLLLCPRDVQSSTASPLRVGVTRSRYSPSFAVFSAGILVSVRETGNINGCHLNYYFFLLAAVQAATLLLFLLVSVRYDRQRARALAPGTPSSRRA</sequence>
<keyword evidence="15" id="KW-0458">Lysosome</keyword>
<keyword evidence="13 26" id="KW-1133">Transmembrane helix</keyword>
<evidence type="ECO:0000313" key="28">
    <source>
        <dbReference type="Proteomes" id="UP001177744"/>
    </source>
</evidence>
<evidence type="ECO:0000313" key="27">
    <source>
        <dbReference type="EMBL" id="KAK1328234.1"/>
    </source>
</evidence>
<dbReference type="GO" id="GO:0015031">
    <property type="term" value="P:protein transport"/>
    <property type="evidence" value="ECO:0007669"/>
    <property type="project" value="UniProtKB-KW"/>
</dbReference>
<feature type="transmembrane region" description="Helical" evidence="26">
    <location>
        <begin position="224"/>
        <end position="244"/>
    </location>
</feature>
<keyword evidence="6" id="KW-0399">Innate immunity</keyword>
<dbReference type="GO" id="GO:0031901">
    <property type="term" value="C:early endosome membrane"/>
    <property type="evidence" value="ECO:0007669"/>
    <property type="project" value="UniProtKB-SubCell"/>
</dbReference>
<dbReference type="EMBL" id="JAULJE010000023">
    <property type="protein sequence ID" value="KAK1328234.1"/>
    <property type="molecule type" value="Genomic_DNA"/>
</dbReference>
<keyword evidence="9" id="KW-0769">Symport</keyword>
<reference evidence="27" key="1">
    <citation type="submission" date="2023-06" db="EMBL/GenBank/DDBJ databases">
        <title>Reference genome for the Northern bat (Eptesicus nilssonii), a most northern bat species.</title>
        <authorList>
            <person name="Laine V.N."/>
            <person name="Pulliainen A.T."/>
            <person name="Lilley T.M."/>
        </authorList>
    </citation>
    <scope>NUCLEOTIDE SEQUENCE</scope>
    <source>
        <strain evidence="27">BLF_Eptnil</strain>
        <tissue evidence="27">Kidney</tissue>
    </source>
</reference>
<evidence type="ECO:0000256" key="15">
    <source>
        <dbReference type="ARBA" id="ARBA00023228"/>
    </source>
</evidence>
<evidence type="ECO:0000256" key="9">
    <source>
        <dbReference type="ARBA" id="ARBA00022847"/>
    </source>
</evidence>
<feature type="transmembrane region" description="Helical" evidence="26">
    <location>
        <begin position="657"/>
        <end position="676"/>
    </location>
</feature>
<evidence type="ECO:0000256" key="18">
    <source>
        <dbReference type="ARBA" id="ARBA00051424"/>
    </source>
</evidence>
<keyword evidence="12" id="KW-0653">Protein transport</keyword>
<accession>A0AA40HBT6</accession>
<feature type="transmembrane region" description="Helical" evidence="26">
    <location>
        <begin position="514"/>
        <end position="537"/>
    </location>
</feature>
<comment type="caution">
    <text evidence="27">The sequence shown here is derived from an EMBL/GenBank/DDBJ whole genome shotgun (WGS) entry which is preliminary data.</text>
</comment>
<evidence type="ECO:0000256" key="22">
    <source>
        <dbReference type="ARBA" id="ARBA00070840"/>
    </source>
</evidence>
<feature type="transmembrane region" description="Helical" evidence="26">
    <location>
        <begin position="424"/>
        <end position="442"/>
    </location>
</feature>
<evidence type="ECO:0000256" key="17">
    <source>
        <dbReference type="ARBA" id="ARBA00051156"/>
    </source>
</evidence>
<dbReference type="Gene3D" id="1.20.1250.20">
    <property type="entry name" value="MFS general substrate transporter like domains"/>
    <property type="match status" value="2"/>
</dbReference>
<dbReference type="AlphaFoldDB" id="A0AA40HBT6"/>
<evidence type="ECO:0000256" key="11">
    <source>
        <dbReference type="ARBA" id="ARBA00022859"/>
    </source>
</evidence>
<dbReference type="Proteomes" id="UP001177744">
    <property type="component" value="Unassembled WGS sequence"/>
</dbReference>
<protein>
    <recommendedName>
        <fullName evidence="22">Solute carrier family 15 member 4</fullName>
    </recommendedName>
    <alternativeName>
        <fullName evidence="23">Peptide/histidine transporter 1</fullName>
    </alternativeName>
</protein>
<evidence type="ECO:0000256" key="16">
    <source>
        <dbReference type="ARBA" id="ARBA00047275"/>
    </source>
</evidence>
<keyword evidence="7 24" id="KW-0812">Transmembrane</keyword>
<keyword evidence="8" id="KW-0967">Endosome</keyword>
<dbReference type="PROSITE" id="PS01023">
    <property type="entry name" value="PTR2_2"/>
    <property type="match status" value="1"/>
</dbReference>
<evidence type="ECO:0000256" key="21">
    <source>
        <dbReference type="ARBA" id="ARBA00064242"/>
    </source>
</evidence>
<comment type="catalytic activity">
    <reaction evidence="20">
        <text>glycylglycylglycine(out) + n H(+)(out) = glycylglycylglycine(in) + n H(+)(in)</text>
        <dbReference type="Rhea" id="RHEA:76391"/>
        <dbReference type="ChEBI" id="CHEBI:15378"/>
        <dbReference type="ChEBI" id="CHEBI:195214"/>
    </reaction>
    <physiologicalReaction direction="left-to-right" evidence="20">
        <dbReference type="Rhea" id="RHEA:76392"/>
    </physiologicalReaction>
</comment>
<evidence type="ECO:0000256" key="4">
    <source>
        <dbReference type="ARBA" id="ARBA00022448"/>
    </source>
</evidence>
<feature type="transmembrane region" description="Helical" evidence="26">
    <location>
        <begin position="192"/>
        <end position="212"/>
    </location>
</feature>
<comment type="catalytic activity">
    <reaction evidence="17">
        <text>L-alanyl-gamma-D-glutamyl-meso-2,6-diaminopimelate(out) + n H(+)(out) = L-alanyl-gamma-D-glutamyl-meso-2,6-diaminopimelate(in) + n H(+)(in)</text>
        <dbReference type="Rhea" id="RHEA:64412"/>
        <dbReference type="ChEBI" id="CHEBI:15378"/>
        <dbReference type="ChEBI" id="CHEBI:61401"/>
    </reaction>
    <physiologicalReaction direction="left-to-right" evidence="17">
        <dbReference type="Rhea" id="RHEA:64413"/>
    </physiologicalReaction>
</comment>
<comment type="catalytic activity">
    <reaction evidence="16">
        <text>N-acetyl-D-muramoyl-L-alanyl-D-isoglutamine(out) + n H(+)(out) = N-acetyl-D-muramoyl-L-alanyl-D-isoglutamine(in) + n H(+)(in)</text>
        <dbReference type="Rhea" id="RHEA:76371"/>
        <dbReference type="ChEBI" id="CHEBI:15378"/>
        <dbReference type="ChEBI" id="CHEBI:155830"/>
    </reaction>
    <physiologicalReaction direction="left-to-right" evidence="16">
        <dbReference type="Rhea" id="RHEA:76372"/>
    </physiologicalReaction>
</comment>
<evidence type="ECO:0000256" key="25">
    <source>
        <dbReference type="SAM" id="MobiDB-lite"/>
    </source>
</evidence>
<comment type="subcellular location">
    <subcellularLocation>
        <location evidence="2">Early endosome membrane</location>
        <topology evidence="2">Multi-pass membrane protein</topology>
    </subcellularLocation>
    <subcellularLocation>
        <location evidence="1">Lysosome membrane</location>
        <topology evidence="1">Multi-pass membrane protein</topology>
    </subcellularLocation>
    <subcellularLocation>
        <location evidence="24">Membrane</location>
        <topology evidence="24">Multi-pass membrane protein</topology>
    </subcellularLocation>
</comment>
<dbReference type="InterPro" id="IPR018456">
    <property type="entry name" value="PTR2_symporter_CS"/>
</dbReference>
<evidence type="ECO:0000256" key="8">
    <source>
        <dbReference type="ARBA" id="ARBA00022753"/>
    </source>
</evidence>
<feature type="region of interest" description="Disordered" evidence="25">
    <location>
        <begin position="570"/>
        <end position="594"/>
    </location>
</feature>
<evidence type="ECO:0000256" key="5">
    <source>
        <dbReference type="ARBA" id="ARBA00022553"/>
    </source>
</evidence>
<dbReference type="InterPro" id="IPR000109">
    <property type="entry name" value="POT_fam"/>
</dbReference>